<reference evidence="2" key="1">
    <citation type="submission" date="2021-01" db="EMBL/GenBank/DDBJ databases">
        <authorList>
            <consortium name="Genoscope - CEA"/>
            <person name="William W."/>
        </authorList>
    </citation>
    <scope>NUCLEOTIDE SEQUENCE</scope>
</reference>
<dbReference type="OrthoDB" id="309351at2759"/>
<evidence type="ECO:0000313" key="3">
    <source>
        <dbReference type="Proteomes" id="UP000689195"/>
    </source>
</evidence>
<organism evidence="2 3">
    <name type="scientific">Paramecium pentaurelia</name>
    <dbReference type="NCBI Taxonomy" id="43138"/>
    <lineage>
        <taxon>Eukaryota</taxon>
        <taxon>Sar</taxon>
        <taxon>Alveolata</taxon>
        <taxon>Ciliophora</taxon>
        <taxon>Intramacronucleata</taxon>
        <taxon>Oligohymenophorea</taxon>
        <taxon>Peniculida</taxon>
        <taxon>Parameciidae</taxon>
        <taxon>Paramecium</taxon>
    </lineage>
</organism>
<sequence length="366" mass="43898">MSQIKQNLRKRQTNQKFGLDLDNQIFRSQNNVSQRTRRQVVILKQEIKKKNNLLEKVTEIQKNDKEVKQVVKGKTKKALKSCLQHEFTKDELFLNHISIDNQKMDNFENKKIFQNIQSQTGSQKNEESKEQYQNAEQQNFILNLIALQARSELRFELDWKNHDIWNQEISQKNNTLFKIQSDESCDLDSVICYSFFSNDYEKLENCQIKKKNSKDIQRINSKIEKLEEQYSQDLNQVKIEENNHINKDYNKKSQSNQLKTLKAEDQQSSIKQNDESDEINKFYYFLNQATYENPSRTSCKEIHKLIRQRHDKYCVDVFMIDVIWSELQQSKELKVISFQQFLKCIQDMHEQDLLWLDQQGRKVYLI</sequence>
<gene>
    <name evidence="2" type="ORF">PPENT_87.1.T0300318</name>
</gene>
<dbReference type="Proteomes" id="UP000689195">
    <property type="component" value="Unassembled WGS sequence"/>
</dbReference>
<dbReference type="AlphaFoldDB" id="A0A8S1TY21"/>
<accession>A0A8S1TY21</accession>
<protein>
    <submittedName>
        <fullName evidence="2">Uncharacterized protein</fullName>
    </submittedName>
</protein>
<keyword evidence="1" id="KW-0175">Coiled coil</keyword>
<name>A0A8S1TY21_9CILI</name>
<proteinExistence type="predicted"/>
<dbReference type="EMBL" id="CAJJDO010000030">
    <property type="protein sequence ID" value="CAD8157735.1"/>
    <property type="molecule type" value="Genomic_DNA"/>
</dbReference>
<evidence type="ECO:0000256" key="1">
    <source>
        <dbReference type="SAM" id="Coils"/>
    </source>
</evidence>
<feature type="coiled-coil region" evidence="1">
    <location>
        <begin position="209"/>
        <end position="243"/>
    </location>
</feature>
<keyword evidence="3" id="KW-1185">Reference proteome</keyword>
<comment type="caution">
    <text evidence="2">The sequence shown here is derived from an EMBL/GenBank/DDBJ whole genome shotgun (WGS) entry which is preliminary data.</text>
</comment>
<evidence type="ECO:0000313" key="2">
    <source>
        <dbReference type="EMBL" id="CAD8157735.1"/>
    </source>
</evidence>